<proteinExistence type="predicted"/>
<gene>
    <name evidence="2" type="ORF">GCM10022252_51000</name>
</gene>
<sequence>MSTPARQAREAFGVRLRDIRNDAGLTGRTLAALAGWHFTKISKLEHGVLKASEEDVRTWCRLCDMEDQLPDLLATVRSIDTMFVEWRRQLRSGTKKRQKESVRFEAETTLFRAFEACAVPGLLQTAPYAEQMLRYFTGFHGTPDDIEAGVQARMDRQQILYRGDRRFHMVFCESVLTLGVVGKDVLAGQLDRLLVMSTLPRMRMGIIPTRARHGYLPLHGFWILDTREVLIETISAEIKLTQPGEINLYTKAFDQLAQSAVYGREARGLITQAVTVLNNEPD</sequence>
<name>A0ABP8B6F0_9ACTN</name>
<dbReference type="Proteomes" id="UP001501251">
    <property type="component" value="Unassembled WGS sequence"/>
</dbReference>
<reference evidence="3" key="1">
    <citation type="journal article" date="2019" name="Int. J. Syst. Evol. Microbiol.">
        <title>The Global Catalogue of Microorganisms (GCM) 10K type strain sequencing project: providing services to taxonomists for standard genome sequencing and annotation.</title>
        <authorList>
            <consortium name="The Broad Institute Genomics Platform"/>
            <consortium name="The Broad Institute Genome Sequencing Center for Infectious Disease"/>
            <person name="Wu L."/>
            <person name="Ma J."/>
        </authorList>
    </citation>
    <scope>NUCLEOTIDE SEQUENCE [LARGE SCALE GENOMIC DNA]</scope>
    <source>
        <strain evidence="3">JCM 17388</strain>
    </source>
</reference>
<protein>
    <submittedName>
        <fullName evidence="2">Helix-turn-helix transcriptional regulator</fullName>
    </submittedName>
</protein>
<dbReference type="PROSITE" id="PS50943">
    <property type="entry name" value="HTH_CROC1"/>
    <property type="match status" value="1"/>
</dbReference>
<dbReference type="SUPFAM" id="SSF47413">
    <property type="entry name" value="lambda repressor-like DNA-binding domains"/>
    <property type="match status" value="1"/>
</dbReference>
<organism evidence="2 3">
    <name type="scientific">Streptosporangium oxazolinicum</name>
    <dbReference type="NCBI Taxonomy" id="909287"/>
    <lineage>
        <taxon>Bacteria</taxon>
        <taxon>Bacillati</taxon>
        <taxon>Actinomycetota</taxon>
        <taxon>Actinomycetes</taxon>
        <taxon>Streptosporangiales</taxon>
        <taxon>Streptosporangiaceae</taxon>
        <taxon>Streptosporangium</taxon>
    </lineage>
</organism>
<dbReference type="RefSeq" id="WP_344920572.1">
    <property type="nucleotide sequence ID" value="NZ_BAABAQ010000010.1"/>
</dbReference>
<dbReference type="EMBL" id="BAABAQ010000010">
    <property type="protein sequence ID" value="GAA4199366.1"/>
    <property type="molecule type" value="Genomic_DNA"/>
</dbReference>
<evidence type="ECO:0000313" key="2">
    <source>
        <dbReference type="EMBL" id="GAA4199366.1"/>
    </source>
</evidence>
<evidence type="ECO:0000259" key="1">
    <source>
        <dbReference type="PROSITE" id="PS50943"/>
    </source>
</evidence>
<dbReference type="Pfam" id="PF19054">
    <property type="entry name" value="DUF5753"/>
    <property type="match status" value="1"/>
</dbReference>
<dbReference type="SMART" id="SM00530">
    <property type="entry name" value="HTH_XRE"/>
    <property type="match status" value="1"/>
</dbReference>
<accession>A0ABP8B6F0</accession>
<dbReference type="CDD" id="cd00093">
    <property type="entry name" value="HTH_XRE"/>
    <property type="match status" value="1"/>
</dbReference>
<dbReference type="InterPro" id="IPR043917">
    <property type="entry name" value="DUF5753"/>
</dbReference>
<dbReference type="InterPro" id="IPR010982">
    <property type="entry name" value="Lambda_DNA-bd_dom_sf"/>
</dbReference>
<dbReference type="Pfam" id="PF13560">
    <property type="entry name" value="HTH_31"/>
    <property type="match status" value="1"/>
</dbReference>
<comment type="caution">
    <text evidence="2">The sequence shown here is derived from an EMBL/GenBank/DDBJ whole genome shotgun (WGS) entry which is preliminary data.</text>
</comment>
<keyword evidence="3" id="KW-1185">Reference proteome</keyword>
<dbReference type="Gene3D" id="1.10.260.40">
    <property type="entry name" value="lambda repressor-like DNA-binding domains"/>
    <property type="match status" value="1"/>
</dbReference>
<feature type="domain" description="HTH cro/C1-type" evidence="1">
    <location>
        <begin position="16"/>
        <end position="69"/>
    </location>
</feature>
<dbReference type="InterPro" id="IPR001387">
    <property type="entry name" value="Cro/C1-type_HTH"/>
</dbReference>
<evidence type="ECO:0000313" key="3">
    <source>
        <dbReference type="Proteomes" id="UP001501251"/>
    </source>
</evidence>